<evidence type="ECO:0000256" key="2">
    <source>
        <dbReference type="SAM" id="Phobius"/>
    </source>
</evidence>
<gene>
    <name evidence="3" type="ORF">CSA25_04730</name>
</gene>
<dbReference type="EMBL" id="PDTI01000040">
    <property type="protein sequence ID" value="PIE62498.1"/>
    <property type="molecule type" value="Genomic_DNA"/>
</dbReference>
<keyword evidence="2" id="KW-1133">Transmembrane helix</keyword>
<feature type="coiled-coil region" evidence="1">
    <location>
        <begin position="80"/>
        <end position="136"/>
    </location>
</feature>
<evidence type="ECO:0000313" key="4">
    <source>
        <dbReference type="Proteomes" id="UP000231203"/>
    </source>
</evidence>
<keyword evidence="1" id="KW-0175">Coiled coil</keyword>
<keyword evidence="2" id="KW-0812">Transmembrane</keyword>
<comment type="caution">
    <text evidence="3">The sequence shown here is derived from an EMBL/GenBank/DDBJ whole genome shotgun (WGS) entry which is preliminary data.</text>
</comment>
<dbReference type="Proteomes" id="UP000231203">
    <property type="component" value="Unassembled WGS sequence"/>
</dbReference>
<name>A0A2G6MQX3_9BACT</name>
<evidence type="ECO:0000256" key="1">
    <source>
        <dbReference type="SAM" id="Coils"/>
    </source>
</evidence>
<feature type="transmembrane region" description="Helical" evidence="2">
    <location>
        <begin position="6"/>
        <end position="29"/>
    </location>
</feature>
<reference evidence="3 4" key="1">
    <citation type="submission" date="2017-10" db="EMBL/GenBank/DDBJ databases">
        <title>Novel microbial diversity and functional potential in the marine mammal oral microbiome.</title>
        <authorList>
            <person name="Dudek N.K."/>
            <person name="Sun C.L."/>
            <person name="Burstein D."/>
            <person name="Kantor R.S."/>
            <person name="Aliaga Goltsman D.S."/>
            <person name="Bik E.M."/>
            <person name="Thomas B.C."/>
            <person name="Banfield J.F."/>
            <person name="Relman D.A."/>
        </authorList>
    </citation>
    <scope>NUCLEOTIDE SEQUENCE [LARGE SCALE GENOMIC DNA]</scope>
    <source>
        <strain evidence="3">DOLJORAL78_47_202</strain>
    </source>
</reference>
<accession>A0A2G6MQX3</accession>
<keyword evidence="2" id="KW-0472">Membrane</keyword>
<sequence length="199" mass="22874">MMLKLPIEFLVVLSFIIDLFLIFLLFLFIRRANRFQGRPDPKPGTDLEEIAAQTRKEVQVVVREVLTEASEMIEPILKASKDAAMEFERLAKEKQALTRKLDQSLDSKIISINLLLSRAETLYTQLENQHNSLLNALPKGGTALFHKETDTLDQQQRIIDLYYQKMDVDTIAERLSIPKGEVALVIDLKEKFIAMEKSR</sequence>
<evidence type="ECO:0000313" key="3">
    <source>
        <dbReference type="EMBL" id="PIE62498.1"/>
    </source>
</evidence>
<proteinExistence type="predicted"/>
<protein>
    <submittedName>
        <fullName evidence="3">Uncharacterized protein</fullName>
    </submittedName>
</protein>
<organism evidence="3 4">
    <name type="scientific">Desulfobacter postgatei</name>
    <dbReference type="NCBI Taxonomy" id="2293"/>
    <lineage>
        <taxon>Bacteria</taxon>
        <taxon>Pseudomonadati</taxon>
        <taxon>Thermodesulfobacteriota</taxon>
        <taxon>Desulfobacteria</taxon>
        <taxon>Desulfobacterales</taxon>
        <taxon>Desulfobacteraceae</taxon>
        <taxon>Desulfobacter</taxon>
    </lineage>
</organism>
<dbReference type="AlphaFoldDB" id="A0A2G6MQX3"/>